<reference evidence="2" key="1">
    <citation type="submission" date="2021-10" db="EMBL/GenBank/DDBJ databases">
        <title>Anaerobic single-cell dispensing facilitates the cultivation of human gut bacteria.</title>
        <authorList>
            <person name="Afrizal A."/>
        </authorList>
    </citation>
    <scope>NUCLEOTIDE SEQUENCE</scope>
    <source>
        <strain evidence="2">CLA-AA-H274</strain>
    </source>
</reference>
<proteinExistence type="predicted"/>
<dbReference type="RefSeq" id="WP_177976651.1">
    <property type="nucleotide sequence ID" value="NZ_JAJEPU010000032.1"/>
</dbReference>
<dbReference type="AlphaFoldDB" id="A0AAE3DLS9"/>
<dbReference type="PANTHER" id="PTHR30432:SF1">
    <property type="entry name" value="DNA-BINDING TRANSCRIPTIONAL DUAL REGULATOR MODE"/>
    <property type="match status" value="1"/>
</dbReference>
<dbReference type="PANTHER" id="PTHR30432">
    <property type="entry name" value="TRANSCRIPTIONAL REGULATOR MODE"/>
    <property type="match status" value="1"/>
</dbReference>
<evidence type="ECO:0000259" key="1">
    <source>
        <dbReference type="Pfam" id="PF00126"/>
    </source>
</evidence>
<dbReference type="InterPro" id="IPR051815">
    <property type="entry name" value="Molybdate_resp_trans_reg"/>
</dbReference>
<evidence type="ECO:0000313" key="3">
    <source>
        <dbReference type="Proteomes" id="UP001198962"/>
    </source>
</evidence>
<evidence type="ECO:0000313" key="2">
    <source>
        <dbReference type="EMBL" id="MCC2165346.1"/>
    </source>
</evidence>
<dbReference type="Pfam" id="PF00126">
    <property type="entry name" value="HTH_1"/>
    <property type="match status" value="1"/>
</dbReference>
<dbReference type="Gene3D" id="1.10.10.10">
    <property type="entry name" value="Winged helix-like DNA-binding domain superfamily/Winged helix DNA-binding domain"/>
    <property type="match status" value="1"/>
</dbReference>
<dbReference type="InterPro" id="IPR036390">
    <property type="entry name" value="WH_DNA-bd_sf"/>
</dbReference>
<protein>
    <submittedName>
        <fullName evidence="2">LysR family transcriptional regulator</fullName>
    </submittedName>
</protein>
<dbReference type="InterPro" id="IPR036388">
    <property type="entry name" value="WH-like_DNA-bd_sf"/>
</dbReference>
<keyword evidence="3" id="KW-1185">Reference proteome</keyword>
<dbReference type="SUPFAM" id="SSF46785">
    <property type="entry name" value="Winged helix' DNA-binding domain"/>
    <property type="match status" value="1"/>
</dbReference>
<gene>
    <name evidence="2" type="ORF">LKD32_10775</name>
</gene>
<accession>A0AAE3DLS9</accession>
<dbReference type="EMBL" id="JAJEPU010000032">
    <property type="protein sequence ID" value="MCC2165346.1"/>
    <property type="molecule type" value="Genomic_DNA"/>
</dbReference>
<dbReference type="Proteomes" id="UP001198962">
    <property type="component" value="Unassembled WGS sequence"/>
</dbReference>
<dbReference type="InterPro" id="IPR000847">
    <property type="entry name" value="LysR_HTH_N"/>
</dbReference>
<sequence>MKPMIRICLCDEENKRFFGEGPCRLLHAIEETGSLRSASLSMEMAYTKALQLIRNAERELGFPLTVRKTGGKGGGGSCLTPEAKEFLHEYEAYRDACIQACTELYSQSFSKQ</sequence>
<organism evidence="2 3">
    <name type="scientific">Brotaphodocola catenula</name>
    <dbReference type="NCBI Taxonomy" id="2885361"/>
    <lineage>
        <taxon>Bacteria</taxon>
        <taxon>Bacillati</taxon>
        <taxon>Bacillota</taxon>
        <taxon>Clostridia</taxon>
        <taxon>Lachnospirales</taxon>
        <taxon>Lachnospiraceae</taxon>
        <taxon>Brotaphodocola</taxon>
    </lineage>
</organism>
<name>A0AAE3DLS9_9FIRM</name>
<dbReference type="GO" id="GO:0003700">
    <property type="term" value="F:DNA-binding transcription factor activity"/>
    <property type="evidence" value="ECO:0007669"/>
    <property type="project" value="InterPro"/>
</dbReference>
<feature type="domain" description="HTH lysR-type" evidence="1">
    <location>
        <begin position="24"/>
        <end position="83"/>
    </location>
</feature>
<comment type="caution">
    <text evidence="2">The sequence shown here is derived from an EMBL/GenBank/DDBJ whole genome shotgun (WGS) entry which is preliminary data.</text>
</comment>